<reference evidence="4" key="2">
    <citation type="submission" date="2020-11" db="EMBL/GenBank/DDBJ databases">
        <authorList>
            <consortium name="DOE Joint Genome Institute"/>
            <person name="Kuo A."/>
            <person name="Miyauchi S."/>
            <person name="Kiss E."/>
            <person name="Drula E."/>
            <person name="Kohler A."/>
            <person name="Sanchez-Garcia M."/>
            <person name="Andreopoulos B."/>
            <person name="Barry K.W."/>
            <person name="Bonito G."/>
            <person name="Buee M."/>
            <person name="Carver A."/>
            <person name="Chen C."/>
            <person name="Cichocki N."/>
            <person name="Clum A."/>
            <person name="Culley D."/>
            <person name="Crous P.W."/>
            <person name="Fauchery L."/>
            <person name="Girlanda M."/>
            <person name="Hayes R."/>
            <person name="Keri Z."/>
            <person name="Labutti K."/>
            <person name="Lipzen A."/>
            <person name="Lombard V."/>
            <person name="Magnuson J."/>
            <person name="Maillard F."/>
            <person name="Morin E."/>
            <person name="Murat C."/>
            <person name="Nolan M."/>
            <person name="Ohm R."/>
            <person name="Pangilinan J."/>
            <person name="Pereira M."/>
            <person name="Perotto S."/>
            <person name="Peter M."/>
            <person name="Riley R."/>
            <person name="Sitrit Y."/>
            <person name="Stielow B."/>
            <person name="Szollosi G."/>
            <person name="Zifcakova L."/>
            <person name="Stursova M."/>
            <person name="Spatafora J.W."/>
            <person name="Tedersoo L."/>
            <person name="Vaario L.-M."/>
            <person name="Yamada A."/>
            <person name="Yan M."/>
            <person name="Wang P."/>
            <person name="Xu J."/>
            <person name="Bruns T."/>
            <person name="Baldrian P."/>
            <person name="Vilgalys R."/>
            <person name="Henrissat B."/>
            <person name="Grigoriev I.V."/>
            <person name="Hibbett D."/>
            <person name="Nagy L.G."/>
            <person name="Martin F.M."/>
        </authorList>
    </citation>
    <scope>NUCLEOTIDE SEQUENCE</scope>
    <source>
        <strain evidence="4">UH-Tt-Lm1</strain>
    </source>
</reference>
<feature type="region of interest" description="Disordered" evidence="2">
    <location>
        <begin position="353"/>
        <end position="406"/>
    </location>
</feature>
<protein>
    <submittedName>
        <fullName evidence="4">Peptidase family C78-domain-containing protein</fullName>
    </submittedName>
</protein>
<dbReference type="GO" id="GO:0016787">
    <property type="term" value="F:hydrolase activity"/>
    <property type="evidence" value="ECO:0007669"/>
    <property type="project" value="UniProtKB-KW"/>
</dbReference>
<keyword evidence="1" id="KW-0378">Hydrolase</keyword>
<feature type="region of interest" description="Disordered" evidence="2">
    <location>
        <begin position="49"/>
        <end position="69"/>
    </location>
</feature>
<comment type="caution">
    <text evidence="4">The sequence shown here is derived from an EMBL/GenBank/DDBJ whole genome shotgun (WGS) entry which is preliminary data.</text>
</comment>
<name>A0A9P6LBK1_9AGAM</name>
<dbReference type="InterPro" id="IPR012462">
    <property type="entry name" value="UFSP1/2_DUB_cat"/>
</dbReference>
<feature type="region of interest" description="Disordered" evidence="2">
    <location>
        <begin position="300"/>
        <end position="322"/>
    </location>
</feature>
<dbReference type="OrthoDB" id="288987at2759"/>
<feature type="compositionally biased region" description="Basic and acidic residues" evidence="2">
    <location>
        <begin position="374"/>
        <end position="387"/>
    </location>
</feature>
<accession>A0A9P6LBK1</accession>
<dbReference type="Pfam" id="PF07910">
    <property type="entry name" value="Peptidase_C78"/>
    <property type="match status" value="1"/>
</dbReference>
<sequence>MSSANGGYDEIEFLYSKPSEPFPCQFCGIELSGLKEEKRQVHYEDHLSNRGLLSGSGSTQEPPSDGRNMFWRPSFDSVPPPSNFTPNLIPLLKKSLAVSHQNGETRKAALCYTKSVHVGVQMWDLTWGCGYRNFLMACIALMEQTTQPGYVKLLKHPIPPGVENLQRWIENAWDLGYDAEGANQLQRRLLGTRKWIGTAELYVAFISRGVPCDLVDFHTDRTDSAAEKVVKWITTYFSPSREGVQTVNDVLNGAVTVTERMPVILQHAGHSRTVVGYEIQRNGECNLLVFDPSKQLRLPSRTAAPGLQGGVETRSHASRDRKLMDRIKDTMFHPINEIKARKRKESPAVIDLTQPTLKRPRSASGNDVVGEATETSHSKSVEVENQRGRPPPIEPDDELPPTRGDVTRRMLNWSRLSMKRIGKKDKYQILHFSLRDPLTDAEKLQRRVVTSLKL</sequence>
<dbReference type="EMBL" id="WIUZ02000001">
    <property type="protein sequence ID" value="KAF9792480.1"/>
    <property type="molecule type" value="Genomic_DNA"/>
</dbReference>
<feature type="compositionally biased region" description="Low complexity" evidence="2">
    <location>
        <begin position="49"/>
        <end position="58"/>
    </location>
</feature>
<reference evidence="4" key="1">
    <citation type="journal article" date="2020" name="Nat. Commun.">
        <title>Large-scale genome sequencing of mycorrhizal fungi provides insights into the early evolution of symbiotic traits.</title>
        <authorList>
            <person name="Miyauchi S."/>
            <person name="Kiss E."/>
            <person name="Kuo A."/>
            <person name="Drula E."/>
            <person name="Kohler A."/>
            <person name="Sanchez-Garcia M."/>
            <person name="Morin E."/>
            <person name="Andreopoulos B."/>
            <person name="Barry K.W."/>
            <person name="Bonito G."/>
            <person name="Buee M."/>
            <person name="Carver A."/>
            <person name="Chen C."/>
            <person name="Cichocki N."/>
            <person name="Clum A."/>
            <person name="Culley D."/>
            <person name="Crous P.W."/>
            <person name="Fauchery L."/>
            <person name="Girlanda M."/>
            <person name="Hayes R.D."/>
            <person name="Keri Z."/>
            <person name="LaButti K."/>
            <person name="Lipzen A."/>
            <person name="Lombard V."/>
            <person name="Magnuson J."/>
            <person name="Maillard F."/>
            <person name="Murat C."/>
            <person name="Nolan M."/>
            <person name="Ohm R.A."/>
            <person name="Pangilinan J."/>
            <person name="Pereira M.F."/>
            <person name="Perotto S."/>
            <person name="Peter M."/>
            <person name="Pfister S."/>
            <person name="Riley R."/>
            <person name="Sitrit Y."/>
            <person name="Stielow J.B."/>
            <person name="Szollosi G."/>
            <person name="Zifcakova L."/>
            <person name="Stursova M."/>
            <person name="Spatafora J.W."/>
            <person name="Tedersoo L."/>
            <person name="Vaario L.M."/>
            <person name="Yamada A."/>
            <person name="Yan M."/>
            <person name="Wang P."/>
            <person name="Xu J."/>
            <person name="Bruns T."/>
            <person name="Baldrian P."/>
            <person name="Vilgalys R."/>
            <person name="Dunand C."/>
            <person name="Henrissat B."/>
            <person name="Grigoriev I.V."/>
            <person name="Hibbett D."/>
            <person name="Nagy L.G."/>
            <person name="Martin F.M."/>
        </authorList>
    </citation>
    <scope>NUCLEOTIDE SEQUENCE</scope>
    <source>
        <strain evidence="4">UH-Tt-Lm1</strain>
    </source>
</reference>
<evidence type="ECO:0000256" key="1">
    <source>
        <dbReference type="ARBA" id="ARBA00022801"/>
    </source>
</evidence>
<gene>
    <name evidence="4" type="ORF">BJ322DRAFT_1029473</name>
</gene>
<dbReference type="AlphaFoldDB" id="A0A9P6LBK1"/>
<dbReference type="Gene3D" id="3.90.70.130">
    <property type="match status" value="1"/>
</dbReference>
<keyword evidence="5" id="KW-1185">Reference proteome</keyword>
<evidence type="ECO:0000256" key="2">
    <source>
        <dbReference type="SAM" id="MobiDB-lite"/>
    </source>
</evidence>
<evidence type="ECO:0000259" key="3">
    <source>
        <dbReference type="Pfam" id="PF07910"/>
    </source>
</evidence>
<evidence type="ECO:0000313" key="5">
    <source>
        <dbReference type="Proteomes" id="UP000736335"/>
    </source>
</evidence>
<feature type="compositionally biased region" description="Basic and acidic residues" evidence="2">
    <location>
        <begin position="313"/>
        <end position="322"/>
    </location>
</feature>
<proteinExistence type="predicted"/>
<dbReference type="Proteomes" id="UP000736335">
    <property type="component" value="Unassembled WGS sequence"/>
</dbReference>
<feature type="domain" description="UFSP1/2/DUB catalytic" evidence="3">
    <location>
        <begin position="109"/>
        <end position="295"/>
    </location>
</feature>
<evidence type="ECO:0000313" key="4">
    <source>
        <dbReference type="EMBL" id="KAF9792480.1"/>
    </source>
</evidence>
<organism evidence="4 5">
    <name type="scientific">Thelephora terrestris</name>
    <dbReference type="NCBI Taxonomy" id="56493"/>
    <lineage>
        <taxon>Eukaryota</taxon>
        <taxon>Fungi</taxon>
        <taxon>Dikarya</taxon>
        <taxon>Basidiomycota</taxon>
        <taxon>Agaricomycotina</taxon>
        <taxon>Agaricomycetes</taxon>
        <taxon>Thelephorales</taxon>
        <taxon>Thelephoraceae</taxon>
        <taxon>Thelephora</taxon>
    </lineage>
</organism>